<dbReference type="SMART" id="SM00346">
    <property type="entry name" value="HTH_ICLR"/>
    <property type="match status" value="1"/>
</dbReference>
<dbReference type="Gene3D" id="1.10.10.10">
    <property type="entry name" value="Winged helix-like DNA-binding domain superfamily/Winged helix DNA-binding domain"/>
    <property type="match status" value="1"/>
</dbReference>
<dbReference type="InterPro" id="IPR050707">
    <property type="entry name" value="HTH_MetabolicPath_Reg"/>
</dbReference>
<evidence type="ECO:0000313" key="6">
    <source>
        <dbReference type="EMBL" id="QQB15412.1"/>
    </source>
</evidence>
<dbReference type="RefSeq" id="WP_137826694.1">
    <property type="nucleotide sequence ID" value="NZ_CP065989.1"/>
</dbReference>
<protein>
    <submittedName>
        <fullName evidence="6">IclR family transcriptional regulator</fullName>
    </submittedName>
</protein>
<dbReference type="Pfam" id="PF09339">
    <property type="entry name" value="HTH_IclR"/>
    <property type="match status" value="1"/>
</dbReference>
<evidence type="ECO:0000256" key="2">
    <source>
        <dbReference type="ARBA" id="ARBA00023125"/>
    </source>
</evidence>
<keyword evidence="3" id="KW-0804">Transcription</keyword>
<name>A0A7T4DJB2_9MICO</name>
<dbReference type="PANTHER" id="PTHR30136">
    <property type="entry name" value="HELIX-TURN-HELIX TRANSCRIPTIONAL REGULATOR, ICLR FAMILY"/>
    <property type="match status" value="1"/>
</dbReference>
<dbReference type="GO" id="GO:0003700">
    <property type="term" value="F:DNA-binding transcription factor activity"/>
    <property type="evidence" value="ECO:0007669"/>
    <property type="project" value="TreeGrafter"/>
</dbReference>
<keyword evidence="1" id="KW-0805">Transcription regulation</keyword>
<evidence type="ECO:0000259" key="4">
    <source>
        <dbReference type="PROSITE" id="PS51077"/>
    </source>
</evidence>
<dbReference type="InterPro" id="IPR036388">
    <property type="entry name" value="WH-like_DNA-bd_sf"/>
</dbReference>
<dbReference type="GO" id="GO:0003677">
    <property type="term" value="F:DNA binding"/>
    <property type="evidence" value="ECO:0007669"/>
    <property type="project" value="UniProtKB-KW"/>
</dbReference>
<feature type="domain" description="HTH iclR-type" evidence="4">
    <location>
        <begin position="9"/>
        <end position="70"/>
    </location>
</feature>
<dbReference type="SUPFAM" id="SSF55781">
    <property type="entry name" value="GAF domain-like"/>
    <property type="match status" value="1"/>
</dbReference>
<evidence type="ECO:0000259" key="5">
    <source>
        <dbReference type="PROSITE" id="PS51078"/>
    </source>
</evidence>
<dbReference type="PANTHER" id="PTHR30136:SF24">
    <property type="entry name" value="HTH-TYPE TRANSCRIPTIONAL REPRESSOR ALLR"/>
    <property type="match status" value="1"/>
</dbReference>
<dbReference type="PROSITE" id="PS51078">
    <property type="entry name" value="ICLR_ED"/>
    <property type="match status" value="1"/>
</dbReference>
<dbReference type="InterPro" id="IPR036390">
    <property type="entry name" value="WH_DNA-bd_sf"/>
</dbReference>
<dbReference type="InterPro" id="IPR014757">
    <property type="entry name" value="Tscrpt_reg_IclR_C"/>
</dbReference>
<dbReference type="AlphaFoldDB" id="A0A7T4DJB2"/>
<dbReference type="Gene3D" id="3.30.450.40">
    <property type="match status" value="1"/>
</dbReference>
<feature type="domain" description="IclR-ED" evidence="5">
    <location>
        <begin position="71"/>
        <end position="250"/>
    </location>
</feature>
<evidence type="ECO:0000256" key="1">
    <source>
        <dbReference type="ARBA" id="ARBA00023015"/>
    </source>
</evidence>
<dbReference type="GO" id="GO:0045892">
    <property type="term" value="P:negative regulation of DNA-templated transcription"/>
    <property type="evidence" value="ECO:0007669"/>
    <property type="project" value="TreeGrafter"/>
</dbReference>
<dbReference type="EMBL" id="CP065989">
    <property type="protein sequence ID" value="QQB15412.1"/>
    <property type="molecule type" value="Genomic_DNA"/>
</dbReference>
<proteinExistence type="predicted"/>
<evidence type="ECO:0000256" key="3">
    <source>
        <dbReference type="ARBA" id="ARBA00023163"/>
    </source>
</evidence>
<dbReference type="InterPro" id="IPR029016">
    <property type="entry name" value="GAF-like_dom_sf"/>
</dbReference>
<reference evidence="6 7" key="1">
    <citation type="submission" date="2020-12" db="EMBL/GenBank/DDBJ databases">
        <title>FDA dAtabase for Regulatory Grade micrObial Sequences (FDA-ARGOS): Supporting development and validation of Infectious Disease Dx tests.</title>
        <authorList>
            <person name="Sproer C."/>
            <person name="Gronow S."/>
            <person name="Severitt S."/>
            <person name="Schroder I."/>
            <person name="Tallon L."/>
            <person name="Sadzewicz L."/>
            <person name="Zhao X."/>
            <person name="Boylan J."/>
            <person name="Ott S."/>
            <person name="Bowen H."/>
            <person name="Vavikolanu K."/>
            <person name="Mehta A."/>
            <person name="Aluvathingal J."/>
            <person name="Nadendla S."/>
            <person name="Lowell S."/>
            <person name="Myers T."/>
            <person name="Yan Y."/>
            <person name="Sichtig H."/>
        </authorList>
    </citation>
    <scope>NUCLEOTIDE SEQUENCE [LARGE SCALE GENOMIC DNA]</scope>
    <source>
        <strain evidence="6 7">FDAARGOS_990</strain>
    </source>
</reference>
<accession>A0A7T4DJB2</accession>
<dbReference type="PROSITE" id="PS51077">
    <property type="entry name" value="HTH_ICLR"/>
    <property type="match status" value="1"/>
</dbReference>
<sequence>MRNSAGPGETVASRIIRILECFDGFHRTATLTQIAERSGLTMPTAHRLVKELAEAGLLRRGQGGAYSMGMKMWELGCAAPDITRLQEGAMPYLQDLYEATRENVHFAIRDGHETIYVVKLSGPTSISLTTRVGRRLHWHTTGVGKAIVAFSDEEVQEEMLSVPLPRLSPTTIVDPEQMRLEFARIRESGFALSQGEHETGTFSLAAPVLDRSRQPVAAVAVTLPSSRANVAQLNAAVRTVAIGITRTLVG</sequence>
<dbReference type="Pfam" id="PF01614">
    <property type="entry name" value="IclR_C"/>
    <property type="match status" value="1"/>
</dbReference>
<evidence type="ECO:0000313" key="7">
    <source>
        <dbReference type="Proteomes" id="UP000595374"/>
    </source>
</evidence>
<keyword evidence="2" id="KW-0238">DNA-binding</keyword>
<dbReference type="Proteomes" id="UP000595374">
    <property type="component" value="Chromosome"/>
</dbReference>
<dbReference type="InterPro" id="IPR005471">
    <property type="entry name" value="Tscrpt_reg_IclR_N"/>
</dbReference>
<dbReference type="SUPFAM" id="SSF46785">
    <property type="entry name" value="Winged helix' DNA-binding domain"/>
    <property type="match status" value="1"/>
</dbReference>
<gene>
    <name evidence="6" type="ORF">I6H47_05575</name>
</gene>
<organism evidence="6 7">
    <name type="scientific">Brevibacterium casei</name>
    <dbReference type="NCBI Taxonomy" id="33889"/>
    <lineage>
        <taxon>Bacteria</taxon>
        <taxon>Bacillati</taxon>
        <taxon>Actinomycetota</taxon>
        <taxon>Actinomycetes</taxon>
        <taxon>Micrococcales</taxon>
        <taxon>Brevibacteriaceae</taxon>
        <taxon>Brevibacterium</taxon>
    </lineage>
</organism>